<evidence type="ECO:0000313" key="6">
    <source>
        <dbReference type="EMBL" id="NIJ63991.1"/>
    </source>
</evidence>
<gene>
    <name evidence="6" type="ORF">FHR20_000922</name>
</gene>
<dbReference type="EMBL" id="JAASQV010000001">
    <property type="protein sequence ID" value="NIJ63991.1"/>
    <property type="molecule type" value="Genomic_DNA"/>
</dbReference>
<dbReference type="GO" id="GO:0016846">
    <property type="term" value="F:carbon-sulfur lyase activity"/>
    <property type="evidence" value="ECO:0007669"/>
    <property type="project" value="InterPro"/>
</dbReference>
<proteinExistence type="inferred from homology"/>
<evidence type="ECO:0000259" key="5">
    <source>
        <dbReference type="PROSITE" id="PS51891"/>
    </source>
</evidence>
<evidence type="ECO:0000256" key="2">
    <source>
        <dbReference type="ARBA" id="ARBA00022723"/>
    </source>
</evidence>
<organism evidence="6 7">
    <name type="scientific">Sphingomonas leidyi</name>
    <dbReference type="NCBI Taxonomy" id="68569"/>
    <lineage>
        <taxon>Bacteria</taxon>
        <taxon>Pseudomonadati</taxon>
        <taxon>Pseudomonadota</taxon>
        <taxon>Alphaproteobacteria</taxon>
        <taxon>Sphingomonadales</taxon>
        <taxon>Sphingomonadaceae</taxon>
        <taxon>Sphingomonas</taxon>
    </lineage>
</organism>
<feature type="domain" description="CENP-V/GFA" evidence="5">
    <location>
        <begin position="2"/>
        <end position="120"/>
    </location>
</feature>
<evidence type="ECO:0000313" key="7">
    <source>
        <dbReference type="Proteomes" id="UP000564677"/>
    </source>
</evidence>
<sequence length="145" mass="15896">MIAGGCRCGAVRYTLAMDDLPTVYCCHCLKCQSWAGSAFTQQAPVRAETLAVEGQVAEYSFANPSGSVSHQRICGTCHTRIYNTNSAWPGIAMLRAGTLDRSNELVPRAHIWAKRKQPWIAIAADVPQWPESAPMAEFVALLFPR</sequence>
<comment type="similarity">
    <text evidence="1">Belongs to the Gfa family.</text>
</comment>
<dbReference type="Pfam" id="PF04828">
    <property type="entry name" value="GFA"/>
    <property type="match status" value="1"/>
</dbReference>
<keyword evidence="7" id="KW-1185">Reference proteome</keyword>
<keyword evidence="4" id="KW-0456">Lyase</keyword>
<evidence type="ECO:0000256" key="1">
    <source>
        <dbReference type="ARBA" id="ARBA00005495"/>
    </source>
</evidence>
<keyword evidence="3" id="KW-0862">Zinc</keyword>
<dbReference type="Gene3D" id="3.90.1590.10">
    <property type="entry name" value="glutathione-dependent formaldehyde- activating enzyme (gfa)"/>
    <property type="match status" value="1"/>
</dbReference>
<name>A0A7X5UYD5_9SPHN</name>
<evidence type="ECO:0000256" key="4">
    <source>
        <dbReference type="ARBA" id="ARBA00023239"/>
    </source>
</evidence>
<evidence type="ECO:0000256" key="3">
    <source>
        <dbReference type="ARBA" id="ARBA00022833"/>
    </source>
</evidence>
<reference evidence="6 7" key="1">
    <citation type="submission" date="2020-03" db="EMBL/GenBank/DDBJ databases">
        <title>Genomic Encyclopedia of Type Strains, Phase IV (KMG-IV): sequencing the most valuable type-strain genomes for metagenomic binning, comparative biology and taxonomic classification.</title>
        <authorList>
            <person name="Goeker M."/>
        </authorList>
    </citation>
    <scope>NUCLEOTIDE SEQUENCE [LARGE SCALE GENOMIC DNA]</scope>
    <source>
        <strain evidence="6 7">DSM 4733</strain>
    </source>
</reference>
<protein>
    <recommendedName>
        <fullName evidence="5">CENP-V/GFA domain-containing protein</fullName>
    </recommendedName>
</protein>
<dbReference type="GO" id="GO:0046872">
    <property type="term" value="F:metal ion binding"/>
    <property type="evidence" value="ECO:0007669"/>
    <property type="project" value="UniProtKB-KW"/>
</dbReference>
<dbReference type="PROSITE" id="PS51891">
    <property type="entry name" value="CENP_V_GFA"/>
    <property type="match status" value="1"/>
</dbReference>
<accession>A0A7X5UYD5</accession>
<dbReference type="AlphaFoldDB" id="A0A7X5UYD5"/>
<dbReference type="PANTHER" id="PTHR33337:SF40">
    <property type="entry name" value="CENP-V_GFA DOMAIN-CONTAINING PROTEIN-RELATED"/>
    <property type="match status" value="1"/>
</dbReference>
<dbReference type="InterPro" id="IPR006913">
    <property type="entry name" value="CENP-V/GFA"/>
</dbReference>
<keyword evidence="2" id="KW-0479">Metal-binding</keyword>
<dbReference type="InterPro" id="IPR011057">
    <property type="entry name" value="Mss4-like_sf"/>
</dbReference>
<dbReference type="RefSeq" id="WP_341786405.1">
    <property type="nucleotide sequence ID" value="NZ_JAASQV010000001.1"/>
</dbReference>
<dbReference type="PANTHER" id="PTHR33337">
    <property type="entry name" value="GFA DOMAIN-CONTAINING PROTEIN"/>
    <property type="match status" value="1"/>
</dbReference>
<dbReference type="SUPFAM" id="SSF51316">
    <property type="entry name" value="Mss4-like"/>
    <property type="match status" value="1"/>
</dbReference>
<dbReference type="Proteomes" id="UP000564677">
    <property type="component" value="Unassembled WGS sequence"/>
</dbReference>
<comment type="caution">
    <text evidence="6">The sequence shown here is derived from an EMBL/GenBank/DDBJ whole genome shotgun (WGS) entry which is preliminary data.</text>
</comment>